<comment type="caution">
    <text evidence="2">The sequence shown here is derived from an EMBL/GenBank/DDBJ whole genome shotgun (WGS) entry which is preliminary data.</text>
</comment>
<evidence type="ECO:0000313" key="3">
    <source>
        <dbReference type="Proteomes" id="UP000015453"/>
    </source>
</evidence>
<evidence type="ECO:0000256" key="1">
    <source>
        <dbReference type="SAM" id="Phobius"/>
    </source>
</evidence>
<organism evidence="2 3">
    <name type="scientific">Genlisea aurea</name>
    <dbReference type="NCBI Taxonomy" id="192259"/>
    <lineage>
        <taxon>Eukaryota</taxon>
        <taxon>Viridiplantae</taxon>
        <taxon>Streptophyta</taxon>
        <taxon>Embryophyta</taxon>
        <taxon>Tracheophyta</taxon>
        <taxon>Spermatophyta</taxon>
        <taxon>Magnoliopsida</taxon>
        <taxon>eudicotyledons</taxon>
        <taxon>Gunneridae</taxon>
        <taxon>Pentapetalae</taxon>
        <taxon>asterids</taxon>
        <taxon>lamiids</taxon>
        <taxon>Lamiales</taxon>
        <taxon>Lentibulariaceae</taxon>
        <taxon>Genlisea</taxon>
    </lineage>
</organism>
<feature type="transmembrane region" description="Helical" evidence="1">
    <location>
        <begin position="12"/>
        <end position="42"/>
    </location>
</feature>
<keyword evidence="3" id="KW-1185">Reference proteome</keyword>
<protein>
    <submittedName>
        <fullName evidence="2">Uncharacterized protein</fullName>
    </submittedName>
</protein>
<keyword evidence="1" id="KW-1133">Transmembrane helix</keyword>
<dbReference type="Proteomes" id="UP000015453">
    <property type="component" value="Unassembled WGS sequence"/>
</dbReference>
<sequence length="75" mass="8026">SKSSSIRLGNGLLLLVGMIGSIISGWVRCVELGLTMLFLAASDCGRISAGFRSSLSHLNAIIFSVFLSIIELQRQ</sequence>
<proteinExistence type="predicted"/>
<dbReference type="EMBL" id="AUSU01005566">
    <property type="protein sequence ID" value="EPS63319.1"/>
    <property type="molecule type" value="Genomic_DNA"/>
</dbReference>
<reference evidence="2 3" key="1">
    <citation type="journal article" date="2013" name="BMC Genomics">
        <title>The miniature genome of a carnivorous plant Genlisea aurea contains a low number of genes and short non-coding sequences.</title>
        <authorList>
            <person name="Leushkin E.V."/>
            <person name="Sutormin R.A."/>
            <person name="Nabieva E.R."/>
            <person name="Penin A.A."/>
            <person name="Kondrashov A.S."/>
            <person name="Logacheva M.D."/>
        </authorList>
    </citation>
    <scope>NUCLEOTIDE SEQUENCE [LARGE SCALE GENOMIC DNA]</scope>
</reference>
<accession>S8C8V9</accession>
<keyword evidence="1" id="KW-0812">Transmembrane</keyword>
<gene>
    <name evidence="2" type="ORF">M569_11469</name>
</gene>
<name>S8C8V9_9LAMI</name>
<dbReference type="AlphaFoldDB" id="S8C8V9"/>
<keyword evidence="1" id="KW-0472">Membrane</keyword>
<evidence type="ECO:0000313" key="2">
    <source>
        <dbReference type="EMBL" id="EPS63319.1"/>
    </source>
</evidence>
<feature type="transmembrane region" description="Helical" evidence="1">
    <location>
        <begin position="54"/>
        <end position="72"/>
    </location>
</feature>
<feature type="non-terminal residue" evidence="2">
    <location>
        <position position="1"/>
    </location>
</feature>